<dbReference type="Proteomes" id="UP001061302">
    <property type="component" value="Chromosome"/>
</dbReference>
<accession>A0ABY6DN20</accession>
<name>A0ABY6DN20_9NEIS</name>
<reference evidence="2" key="1">
    <citation type="submission" date="2022-10" db="EMBL/GenBank/DDBJ databases">
        <title>Chitiniphilus purpureus sp. nov., a novel chitin-degrading bacterium isolated from crawfish pond sediment.</title>
        <authorList>
            <person name="Li K."/>
        </authorList>
    </citation>
    <scope>NUCLEOTIDE SEQUENCE</scope>
    <source>
        <strain evidence="2">CD1</strain>
    </source>
</reference>
<dbReference type="PANTHER" id="PTHR33525">
    <property type="match status" value="1"/>
</dbReference>
<keyword evidence="3" id="KW-1185">Reference proteome</keyword>
<dbReference type="InterPro" id="IPR013976">
    <property type="entry name" value="HDOD"/>
</dbReference>
<organism evidence="2 3">
    <name type="scientific">Chitiniphilus purpureus</name>
    <dbReference type="NCBI Taxonomy" id="2981137"/>
    <lineage>
        <taxon>Bacteria</taxon>
        <taxon>Pseudomonadati</taxon>
        <taxon>Pseudomonadota</taxon>
        <taxon>Betaproteobacteria</taxon>
        <taxon>Neisseriales</taxon>
        <taxon>Chitinibacteraceae</taxon>
        <taxon>Chitiniphilus</taxon>
    </lineage>
</organism>
<dbReference type="PANTHER" id="PTHR33525:SF6">
    <property type="entry name" value="HDOD DOMAIN-CONTAINING PROTEIN"/>
    <property type="match status" value="1"/>
</dbReference>
<protein>
    <submittedName>
        <fullName evidence="2">HDOD domain-containing protein</fullName>
    </submittedName>
</protein>
<dbReference type="InterPro" id="IPR006675">
    <property type="entry name" value="HDIG_dom"/>
</dbReference>
<evidence type="ECO:0000313" key="3">
    <source>
        <dbReference type="Proteomes" id="UP001061302"/>
    </source>
</evidence>
<dbReference type="InterPro" id="IPR052340">
    <property type="entry name" value="RNase_Y/CdgJ"/>
</dbReference>
<sequence>MKMEELFDKVHQLPTIPKVVQELIDTFDRDEVDIDAIASKIALDQVITAKVLRLANSSHYGASRKVASVDDAIVVLGFNVLRTLVVASGVTGAFVSPKGFDRQQFWKHSLAVAATAKWLAKPAKVPPEIAFTTGMLHNIGELLIHVVDPELAGRIDQQVATGGNRVRLEETQIGFDYVQVGAELARRWSFPNEIVEAIRHQHDPQQQQPPSALTQVLSLAIYVVDQQEREATPEQFIAGFPDATAAAVGTSAQALLDARETLAQLAAGYDELLR</sequence>
<proteinExistence type="predicted"/>
<dbReference type="EMBL" id="CP106753">
    <property type="protein sequence ID" value="UXY14891.1"/>
    <property type="molecule type" value="Genomic_DNA"/>
</dbReference>
<dbReference type="NCBIfam" id="TIGR00277">
    <property type="entry name" value="HDIG"/>
    <property type="match status" value="1"/>
</dbReference>
<evidence type="ECO:0000259" key="1">
    <source>
        <dbReference type="PROSITE" id="PS51833"/>
    </source>
</evidence>
<dbReference type="Pfam" id="PF08668">
    <property type="entry name" value="HDOD"/>
    <property type="match status" value="1"/>
</dbReference>
<evidence type="ECO:0000313" key="2">
    <source>
        <dbReference type="EMBL" id="UXY14891.1"/>
    </source>
</evidence>
<gene>
    <name evidence="2" type="ORF">N8I74_16460</name>
</gene>
<feature type="domain" description="HDOD" evidence="1">
    <location>
        <begin position="13"/>
        <end position="204"/>
    </location>
</feature>
<dbReference type="PROSITE" id="PS51833">
    <property type="entry name" value="HDOD"/>
    <property type="match status" value="1"/>
</dbReference>
<dbReference type="SUPFAM" id="SSF109604">
    <property type="entry name" value="HD-domain/PDEase-like"/>
    <property type="match status" value="1"/>
</dbReference>
<dbReference type="RefSeq" id="WP_263124219.1">
    <property type="nucleotide sequence ID" value="NZ_CP106753.1"/>
</dbReference>
<dbReference type="Gene3D" id="1.10.3210.10">
    <property type="entry name" value="Hypothetical protein af1432"/>
    <property type="match status" value="1"/>
</dbReference>